<feature type="transmembrane region" description="Helical" evidence="1">
    <location>
        <begin position="33"/>
        <end position="53"/>
    </location>
</feature>
<protein>
    <submittedName>
        <fullName evidence="3">TIGR03943 family protein</fullName>
    </submittedName>
</protein>
<dbReference type="EMBL" id="JYIY01000068">
    <property type="protein sequence ID" value="KJL37177.1"/>
    <property type="molecule type" value="Genomic_DNA"/>
</dbReference>
<accession>A0A0F0LV56</accession>
<name>A0A0F0LV56_9MICO</name>
<comment type="caution">
    <text evidence="4">The sequence shown here is derived from an EMBL/GenBank/DDBJ whole genome shotgun (WGS) entry which is preliminary data.</text>
</comment>
<evidence type="ECO:0000313" key="6">
    <source>
        <dbReference type="Proteomes" id="UP000257479"/>
    </source>
</evidence>
<gene>
    <name evidence="3" type="ORF">DCP95_00315</name>
    <name evidence="4" type="ORF">RR49_01065</name>
</gene>
<evidence type="ECO:0000313" key="5">
    <source>
        <dbReference type="Proteomes" id="UP000033451"/>
    </source>
</evidence>
<keyword evidence="1" id="KW-1133">Transmembrane helix</keyword>
<reference evidence="3 6" key="2">
    <citation type="journal article" date="2018" name="Nat. Biotechnol.">
        <title>A standardized bacterial taxonomy based on genome phylogeny substantially revises the tree of life.</title>
        <authorList>
            <person name="Parks D.H."/>
            <person name="Chuvochina M."/>
            <person name="Waite D.W."/>
            <person name="Rinke C."/>
            <person name="Skarshewski A."/>
            <person name="Chaumeil P.A."/>
            <person name="Hugenholtz P."/>
        </authorList>
    </citation>
    <scope>NUCLEOTIDE SEQUENCE [LARGE SCALE GENOMIC DNA]</scope>
    <source>
        <strain evidence="3">UBA9152</strain>
    </source>
</reference>
<keyword evidence="1" id="KW-0472">Membrane</keyword>
<dbReference type="Proteomes" id="UP000033451">
    <property type="component" value="Unassembled WGS sequence"/>
</dbReference>
<evidence type="ECO:0000259" key="2">
    <source>
        <dbReference type="Pfam" id="PF21537"/>
    </source>
</evidence>
<dbReference type="PANTHER" id="PTHR40047:SF1">
    <property type="entry name" value="UPF0703 PROTEIN YCGQ"/>
    <property type="match status" value="1"/>
</dbReference>
<dbReference type="NCBIfam" id="TIGR03943">
    <property type="entry name" value="TIGR03943 family putative permease subunit"/>
    <property type="match status" value="1"/>
</dbReference>
<evidence type="ECO:0000256" key="1">
    <source>
        <dbReference type="SAM" id="Phobius"/>
    </source>
</evidence>
<keyword evidence="5" id="KW-1185">Reference proteome</keyword>
<dbReference type="RefSeq" id="WP_045247028.1">
    <property type="nucleotide sequence ID" value="NZ_JYIY01000068.1"/>
</dbReference>
<dbReference type="InterPro" id="IPR048447">
    <property type="entry name" value="DUF1980_C"/>
</dbReference>
<reference evidence="4 5" key="1">
    <citation type="submission" date="2015-02" db="EMBL/GenBank/DDBJ databases">
        <title>Draft genome sequences of ten Microbacterium spp. with emphasis on heavy metal contaminated environments.</title>
        <authorList>
            <person name="Corretto E."/>
        </authorList>
    </citation>
    <scope>NUCLEOTIDE SEQUENCE [LARGE SCALE GENOMIC DNA]</scope>
    <source>
        <strain evidence="4 5">DSM 18659</strain>
    </source>
</reference>
<dbReference type="InterPro" id="IPR015402">
    <property type="entry name" value="DUF1980"/>
</dbReference>
<organism evidence="4 5">
    <name type="scientific">Microbacterium ginsengisoli</name>
    <dbReference type="NCBI Taxonomy" id="400772"/>
    <lineage>
        <taxon>Bacteria</taxon>
        <taxon>Bacillati</taxon>
        <taxon>Actinomycetota</taxon>
        <taxon>Actinomycetes</taxon>
        <taxon>Micrococcales</taxon>
        <taxon>Microbacteriaceae</taxon>
        <taxon>Microbacterium</taxon>
    </lineage>
</organism>
<dbReference type="InterPro" id="IPR052955">
    <property type="entry name" value="UPF0703_membrane_permease"/>
</dbReference>
<dbReference type="PATRIC" id="fig|400772.4.peg.1089"/>
<evidence type="ECO:0000313" key="4">
    <source>
        <dbReference type="EMBL" id="KJL37177.1"/>
    </source>
</evidence>
<dbReference type="Proteomes" id="UP000257479">
    <property type="component" value="Unassembled WGS sequence"/>
</dbReference>
<feature type="domain" description="DUF1980" evidence="2">
    <location>
        <begin position="167"/>
        <end position="260"/>
    </location>
</feature>
<evidence type="ECO:0000313" key="3">
    <source>
        <dbReference type="EMBL" id="HAN23002.1"/>
    </source>
</evidence>
<dbReference type="AlphaFoldDB" id="A0A0F0LV56"/>
<proteinExistence type="predicted"/>
<dbReference type="PANTHER" id="PTHR40047">
    <property type="entry name" value="UPF0703 PROTEIN YCGQ"/>
    <property type="match status" value="1"/>
</dbReference>
<dbReference type="Pfam" id="PF21537">
    <property type="entry name" value="DUF1980_C"/>
    <property type="match status" value="1"/>
</dbReference>
<feature type="transmembrane region" description="Helical" evidence="1">
    <location>
        <begin position="92"/>
        <end position="116"/>
    </location>
</feature>
<sequence length="260" mass="26532">MGAGIASLLAVATIVLWLTGQLALYINPSSYWFAVPMAFVVLIGAVLSFALPLGAEADHGHDHGAVADAAHHDHDHDHAHDHPHAPRRGVRAWVGLGATAIGGAIATAVAVAIVVVPPASLSAELAQSRNVGAAPLFAGSDTITLASTGDTATFGVGDWASVFATATSTEVFEGRTVSLIGFVTPAQNGGAFDLTRLVITHCVIDAQTASLTIAGADSTPTTGQWVDVKGTVRAASDTGKLEIVASSVTPIAQPQDPYEY</sequence>
<dbReference type="EMBL" id="DMNG01000003">
    <property type="protein sequence ID" value="HAN23002.1"/>
    <property type="molecule type" value="Genomic_DNA"/>
</dbReference>
<dbReference type="STRING" id="400772.RR49_01065"/>
<keyword evidence="1" id="KW-0812">Transmembrane</keyword>
<dbReference type="OrthoDB" id="359029at2"/>